<proteinExistence type="inferred from homology"/>
<keyword evidence="5" id="KW-0720">Serine protease</keyword>
<keyword evidence="4" id="KW-0378">Hydrolase</keyword>
<dbReference type="Gene3D" id="2.60.40.2310">
    <property type="match status" value="1"/>
</dbReference>
<keyword evidence="10" id="KW-1185">Reference proteome</keyword>
<dbReference type="AlphaFoldDB" id="W1NSL9"/>
<comment type="similarity">
    <text evidence="1 6">Belongs to the peptidase S8 family.</text>
</comment>
<sequence>MTLSIGPDETPQDTLTFLSVLDIILLLAQRAGVFVVQAAGNKGPSPSTLVSFSPWIMTVAASSTDRTYSATLVLGNGLQLQGVGLSGFERIIGFSNAELAGFNISISPPWNMFIKLPLIFGHPTGPTLGNGFLKYRLVFAKDAAKVNNSTLADECQEPKALQEGLVRGSIVVCNFSSGFYRRTSTLDAILATTKSLGAMGFVFAANPTYGDFVAEPITFSIPGIMIPSVSSVEALMQYYAEKTVRNEKGVVLNYGAQASIVEGRRAKYGDEAPVVSSFSSRGPDIIDAHLSLADVLKPDILAPGHQVWSAWSPTSAIGSILTGYNFALLSGTSMACPHVAGIAALLKHSYPSWSPSMIASAMITTASKNDNKGKPIMAAQSPFANEYQPATPFDFGGGLINAAAALHPGLVVNSGFEDYISFLCSLPNVNQETVRTATGRACNNSKRFPSDLNIPSITISALVGNITVQRTFKNVENRTETYLCSVLPPEGVEIRVFPTSFTIDTQLTQDLKMELKATKLLDAFSFGEILLTGSLDHIVRIPLSVFPVSLT</sequence>
<evidence type="ECO:0000313" key="9">
    <source>
        <dbReference type="EMBL" id="ERN00112.1"/>
    </source>
</evidence>
<evidence type="ECO:0000256" key="6">
    <source>
        <dbReference type="PROSITE-ProRule" id="PRU01240"/>
    </source>
</evidence>
<evidence type="ECO:0000256" key="3">
    <source>
        <dbReference type="ARBA" id="ARBA00022729"/>
    </source>
</evidence>
<reference evidence="10" key="1">
    <citation type="journal article" date="2013" name="Science">
        <title>The Amborella genome and the evolution of flowering plants.</title>
        <authorList>
            <consortium name="Amborella Genome Project"/>
        </authorList>
    </citation>
    <scope>NUCLEOTIDE SEQUENCE [LARGE SCALE GENOMIC DNA]</scope>
</reference>
<evidence type="ECO:0000259" key="8">
    <source>
        <dbReference type="Pfam" id="PF17766"/>
    </source>
</evidence>
<protein>
    <recommendedName>
        <fullName evidence="11">Peptidase S8/S53 domain-containing protein</fullName>
    </recommendedName>
</protein>
<dbReference type="Gramene" id="ERN00112">
    <property type="protein sequence ID" value="ERN00112"/>
    <property type="gene ID" value="AMTR_s00112p00083750"/>
</dbReference>
<dbReference type="GO" id="GO:0004252">
    <property type="term" value="F:serine-type endopeptidase activity"/>
    <property type="evidence" value="ECO:0007669"/>
    <property type="project" value="InterPro"/>
</dbReference>
<dbReference type="EMBL" id="KI394952">
    <property type="protein sequence ID" value="ERN00112.1"/>
    <property type="molecule type" value="Genomic_DNA"/>
</dbReference>
<keyword evidence="2" id="KW-0645">Protease</keyword>
<evidence type="ECO:0008006" key="11">
    <source>
        <dbReference type="Google" id="ProtNLM"/>
    </source>
</evidence>
<dbReference type="InterPro" id="IPR000209">
    <property type="entry name" value="Peptidase_S8/S53_dom"/>
</dbReference>
<dbReference type="InterPro" id="IPR045051">
    <property type="entry name" value="SBT"/>
</dbReference>
<dbReference type="CDD" id="cd02120">
    <property type="entry name" value="PA_subtilisin_like"/>
    <property type="match status" value="1"/>
</dbReference>
<name>W1NSL9_AMBTC</name>
<dbReference type="HOGENOM" id="CLU_000625_3_2_1"/>
<dbReference type="PROSITE" id="PS51892">
    <property type="entry name" value="SUBTILASE"/>
    <property type="match status" value="1"/>
</dbReference>
<dbReference type="Proteomes" id="UP000017836">
    <property type="component" value="Unassembled WGS sequence"/>
</dbReference>
<feature type="domain" description="Peptidase S8/S53" evidence="7">
    <location>
        <begin position="3"/>
        <end position="371"/>
    </location>
</feature>
<accession>W1NSL9</accession>
<evidence type="ECO:0000256" key="4">
    <source>
        <dbReference type="ARBA" id="ARBA00022801"/>
    </source>
</evidence>
<dbReference type="OMA" id="CTTKLSH"/>
<feature type="domain" description="Subtilisin-like protease fibronectin type-III" evidence="8">
    <location>
        <begin position="451"/>
        <end position="545"/>
    </location>
</feature>
<dbReference type="Pfam" id="PF00082">
    <property type="entry name" value="Peptidase_S8"/>
    <property type="match status" value="1"/>
</dbReference>
<keyword evidence="3" id="KW-0732">Signal</keyword>
<evidence type="ECO:0000256" key="5">
    <source>
        <dbReference type="ARBA" id="ARBA00022825"/>
    </source>
</evidence>
<evidence type="ECO:0000256" key="1">
    <source>
        <dbReference type="ARBA" id="ARBA00011073"/>
    </source>
</evidence>
<organism evidence="9 10">
    <name type="scientific">Amborella trichopoda</name>
    <dbReference type="NCBI Taxonomy" id="13333"/>
    <lineage>
        <taxon>Eukaryota</taxon>
        <taxon>Viridiplantae</taxon>
        <taxon>Streptophyta</taxon>
        <taxon>Embryophyta</taxon>
        <taxon>Tracheophyta</taxon>
        <taxon>Spermatophyta</taxon>
        <taxon>Magnoliopsida</taxon>
        <taxon>Amborellales</taxon>
        <taxon>Amborellaceae</taxon>
        <taxon>Amborella</taxon>
    </lineage>
</organism>
<dbReference type="InterPro" id="IPR041469">
    <property type="entry name" value="Subtilisin-like_FN3"/>
</dbReference>
<dbReference type="PANTHER" id="PTHR10795">
    <property type="entry name" value="PROPROTEIN CONVERTASE SUBTILISIN/KEXIN"/>
    <property type="match status" value="1"/>
</dbReference>
<evidence type="ECO:0000256" key="2">
    <source>
        <dbReference type="ARBA" id="ARBA00022670"/>
    </source>
</evidence>
<dbReference type="STRING" id="13333.W1NSL9"/>
<dbReference type="InterPro" id="IPR023828">
    <property type="entry name" value="Peptidase_S8_Ser-AS"/>
</dbReference>
<evidence type="ECO:0000259" key="7">
    <source>
        <dbReference type="Pfam" id="PF00082"/>
    </source>
</evidence>
<dbReference type="GO" id="GO:0006508">
    <property type="term" value="P:proteolysis"/>
    <property type="evidence" value="ECO:0007669"/>
    <property type="project" value="UniProtKB-KW"/>
</dbReference>
<dbReference type="PROSITE" id="PS00138">
    <property type="entry name" value="SUBTILASE_SER"/>
    <property type="match status" value="1"/>
</dbReference>
<evidence type="ECO:0000313" key="10">
    <source>
        <dbReference type="Proteomes" id="UP000017836"/>
    </source>
</evidence>
<dbReference type="SUPFAM" id="SSF52743">
    <property type="entry name" value="Subtilisin-like"/>
    <property type="match status" value="1"/>
</dbReference>
<dbReference type="eggNOG" id="ENOG502QUPZ">
    <property type="taxonomic scope" value="Eukaryota"/>
</dbReference>
<gene>
    <name evidence="9" type="ORF">AMTR_s00112p00083750</name>
</gene>
<dbReference type="Gene3D" id="3.40.50.200">
    <property type="entry name" value="Peptidase S8/S53 domain"/>
    <property type="match status" value="2"/>
</dbReference>
<dbReference type="Pfam" id="PF17766">
    <property type="entry name" value="fn3_6"/>
    <property type="match status" value="1"/>
</dbReference>
<comment type="caution">
    <text evidence="6">Lacks conserved residue(s) required for the propagation of feature annotation.</text>
</comment>
<dbReference type="InterPro" id="IPR036852">
    <property type="entry name" value="Peptidase_S8/S53_dom_sf"/>
</dbReference>